<dbReference type="Gene3D" id="1.10.155.10">
    <property type="entry name" value="Chemotaxis receptor methyltransferase CheR, N-terminal domain"/>
    <property type="match status" value="1"/>
</dbReference>
<dbReference type="PANTHER" id="PTHR24422:SF19">
    <property type="entry name" value="CHEMOTAXIS PROTEIN METHYLTRANSFERASE"/>
    <property type="match status" value="1"/>
</dbReference>
<evidence type="ECO:0000256" key="3">
    <source>
        <dbReference type="ARBA" id="ARBA00022603"/>
    </source>
</evidence>
<evidence type="ECO:0000256" key="1">
    <source>
        <dbReference type="ARBA" id="ARBA00001541"/>
    </source>
</evidence>
<evidence type="ECO:0000313" key="8">
    <source>
        <dbReference type="Proteomes" id="UP000287239"/>
    </source>
</evidence>
<dbReference type="InterPro" id="IPR000780">
    <property type="entry name" value="CheR_MeTrfase"/>
</dbReference>
<evidence type="ECO:0000313" key="7">
    <source>
        <dbReference type="EMBL" id="RST96791.1"/>
    </source>
</evidence>
<accession>A0A429ZSS4</accession>
<dbReference type="PRINTS" id="PR00996">
    <property type="entry name" value="CHERMTFRASE"/>
</dbReference>
<evidence type="ECO:0000256" key="5">
    <source>
        <dbReference type="ARBA" id="ARBA00022691"/>
    </source>
</evidence>
<dbReference type="EC" id="2.1.1.80" evidence="2"/>
<comment type="catalytic activity">
    <reaction evidence="1">
        <text>L-glutamyl-[protein] + S-adenosyl-L-methionine = [protein]-L-glutamate 5-O-methyl ester + S-adenosyl-L-homocysteine</text>
        <dbReference type="Rhea" id="RHEA:24452"/>
        <dbReference type="Rhea" id="RHEA-COMP:10208"/>
        <dbReference type="Rhea" id="RHEA-COMP:10311"/>
        <dbReference type="ChEBI" id="CHEBI:29973"/>
        <dbReference type="ChEBI" id="CHEBI:57856"/>
        <dbReference type="ChEBI" id="CHEBI:59789"/>
        <dbReference type="ChEBI" id="CHEBI:82795"/>
        <dbReference type="EC" id="2.1.1.80"/>
    </reaction>
</comment>
<organism evidence="7 8">
    <name type="scientific">Vagococcus salmoninarum</name>
    <dbReference type="NCBI Taxonomy" id="2739"/>
    <lineage>
        <taxon>Bacteria</taxon>
        <taxon>Bacillati</taxon>
        <taxon>Bacillota</taxon>
        <taxon>Bacilli</taxon>
        <taxon>Lactobacillales</taxon>
        <taxon>Enterococcaceae</taxon>
        <taxon>Vagococcus</taxon>
    </lineage>
</organism>
<dbReference type="InterPro" id="IPR050903">
    <property type="entry name" value="Bact_Chemotaxis_MeTrfase"/>
</dbReference>
<dbReference type="RefSeq" id="WP_126778750.1">
    <property type="nucleotide sequence ID" value="NZ_NGJU01000005.1"/>
</dbReference>
<proteinExistence type="predicted"/>
<keyword evidence="5" id="KW-0949">S-adenosyl-L-methionine</keyword>
<keyword evidence="3" id="KW-0489">Methyltransferase</keyword>
<dbReference type="EMBL" id="NGJU01000005">
    <property type="protein sequence ID" value="RST96791.1"/>
    <property type="molecule type" value="Genomic_DNA"/>
</dbReference>
<dbReference type="AlphaFoldDB" id="A0A429ZSS4"/>
<sequence length="255" mass="29986">MNFEYFYKWVQKHLQLDLYSYKEKQLQRRILSIMTNTGASSLEEYAELINSEPEIKQQFLDYITINVTEFYRNRELFTEFSRVVSEEILPQYKQLKIWSAACSVGAEPYTVAMIADQNEWPLGDKILATDIDKPVLIKAKKGCYKDNELKNLSINERQKYFSTTTEGQQICQKLSNMIRFKQHDLLQSPYDKGFHIIICRNVTIYFKNEARDEIYRKFHKALVPGGIFFTGATETINNPESIGFKKISTFIYQKI</sequence>
<dbReference type="PROSITE" id="PS50123">
    <property type="entry name" value="CHER"/>
    <property type="match status" value="1"/>
</dbReference>
<dbReference type="SUPFAM" id="SSF47757">
    <property type="entry name" value="Chemotaxis receptor methyltransferase CheR, N-terminal domain"/>
    <property type="match status" value="1"/>
</dbReference>
<gene>
    <name evidence="7" type="ORF">CBF35_04250</name>
</gene>
<dbReference type="InterPro" id="IPR022641">
    <property type="entry name" value="CheR_N"/>
</dbReference>
<dbReference type="SUPFAM" id="SSF53335">
    <property type="entry name" value="S-adenosyl-L-methionine-dependent methyltransferases"/>
    <property type="match status" value="1"/>
</dbReference>
<dbReference type="InterPro" id="IPR029063">
    <property type="entry name" value="SAM-dependent_MTases_sf"/>
</dbReference>
<dbReference type="SMART" id="SM00138">
    <property type="entry name" value="MeTrc"/>
    <property type="match status" value="1"/>
</dbReference>
<dbReference type="Gene3D" id="3.40.50.150">
    <property type="entry name" value="Vaccinia Virus protein VP39"/>
    <property type="match status" value="1"/>
</dbReference>
<dbReference type="InterPro" id="IPR022642">
    <property type="entry name" value="CheR_C"/>
</dbReference>
<evidence type="ECO:0000256" key="2">
    <source>
        <dbReference type="ARBA" id="ARBA00012534"/>
    </source>
</evidence>
<dbReference type="PANTHER" id="PTHR24422">
    <property type="entry name" value="CHEMOTAXIS PROTEIN METHYLTRANSFERASE"/>
    <property type="match status" value="1"/>
</dbReference>
<evidence type="ECO:0000259" key="6">
    <source>
        <dbReference type="PROSITE" id="PS50123"/>
    </source>
</evidence>
<dbReference type="Pfam" id="PF01739">
    <property type="entry name" value="CheR"/>
    <property type="match status" value="1"/>
</dbReference>
<comment type="caution">
    <text evidence="7">The sequence shown here is derived from an EMBL/GenBank/DDBJ whole genome shotgun (WGS) entry which is preliminary data.</text>
</comment>
<name>A0A429ZSS4_9ENTE</name>
<dbReference type="Proteomes" id="UP000287239">
    <property type="component" value="Unassembled WGS sequence"/>
</dbReference>
<dbReference type="CDD" id="cd02440">
    <property type="entry name" value="AdoMet_MTases"/>
    <property type="match status" value="1"/>
</dbReference>
<keyword evidence="8" id="KW-1185">Reference proteome</keyword>
<protein>
    <recommendedName>
        <fullName evidence="2">protein-glutamate O-methyltransferase</fullName>
        <ecNumber evidence="2">2.1.1.80</ecNumber>
    </recommendedName>
</protein>
<dbReference type="GO" id="GO:0008983">
    <property type="term" value="F:protein-glutamate O-methyltransferase activity"/>
    <property type="evidence" value="ECO:0007669"/>
    <property type="project" value="UniProtKB-EC"/>
</dbReference>
<dbReference type="InterPro" id="IPR036804">
    <property type="entry name" value="CheR_N_sf"/>
</dbReference>
<evidence type="ECO:0000256" key="4">
    <source>
        <dbReference type="ARBA" id="ARBA00022679"/>
    </source>
</evidence>
<dbReference type="Pfam" id="PF03705">
    <property type="entry name" value="CheR_N"/>
    <property type="match status" value="1"/>
</dbReference>
<dbReference type="OrthoDB" id="9816309at2"/>
<reference evidence="7 8" key="1">
    <citation type="submission" date="2017-05" db="EMBL/GenBank/DDBJ databases">
        <title>Vagococcus spp. assemblies.</title>
        <authorList>
            <person name="Gulvik C.A."/>
        </authorList>
    </citation>
    <scope>NUCLEOTIDE SEQUENCE [LARGE SCALE GENOMIC DNA]</scope>
    <source>
        <strain evidence="7 8">NCFB 2777</strain>
    </source>
</reference>
<dbReference type="GO" id="GO:0032259">
    <property type="term" value="P:methylation"/>
    <property type="evidence" value="ECO:0007669"/>
    <property type="project" value="UniProtKB-KW"/>
</dbReference>
<feature type="domain" description="CheR-type methyltransferase" evidence="6">
    <location>
        <begin position="1"/>
        <end position="255"/>
    </location>
</feature>
<dbReference type="GeneID" id="98567570"/>
<keyword evidence="4" id="KW-0808">Transferase</keyword>